<accession>A0A5C1DHY0</accession>
<keyword evidence="3" id="KW-1185">Reference proteome</keyword>
<dbReference type="Proteomes" id="UP000322079">
    <property type="component" value="Chromosome"/>
</dbReference>
<gene>
    <name evidence="2" type="ORF">FYK34_08550</name>
</gene>
<evidence type="ECO:0000313" key="3">
    <source>
        <dbReference type="Proteomes" id="UP000322079"/>
    </source>
</evidence>
<proteinExistence type="predicted"/>
<dbReference type="PROSITE" id="PS51257">
    <property type="entry name" value="PROKAR_LIPOPROTEIN"/>
    <property type="match status" value="1"/>
</dbReference>
<feature type="chain" id="PRO_5022957161" description="Sugar ABC transporter" evidence="1">
    <location>
        <begin position="20"/>
        <end position="327"/>
    </location>
</feature>
<dbReference type="Gene3D" id="3.40.50.2300">
    <property type="match status" value="2"/>
</dbReference>
<dbReference type="RefSeq" id="WP_149295978.1">
    <property type="nucleotide sequence ID" value="NZ_CP043473.1"/>
</dbReference>
<keyword evidence="1" id="KW-0732">Signal</keyword>
<organism evidence="2 3">
    <name type="scientific">Chromobacterium paludis</name>
    <dbReference type="NCBI Taxonomy" id="2605945"/>
    <lineage>
        <taxon>Bacteria</taxon>
        <taxon>Pseudomonadati</taxon>
        <taxon>Pseudomonadota</taxon>
        <taxon>Betaproteobacteria</taxon>
        <taxon>Neisseriales</taxon>
        <taxon>Chromobacteriaceae</taxon>
        <taxon>Chromobacterium</taxon>
    </lineage>
</organism>
<protein>
    <recommendedName>
        <fullName evidence="4">Sugar ABC transporter</fullName>
    </recommendedName>
</protein>
<dbReference type="EMBL" id="CP043473">
    <property type="protein sequence ID" value="QEL55617.1"/>
    <property type="molecule type" value="Genomic_DNA"/>
</dbReference>
<dbReference type="AlphaFoldDB" id="A0A5C1DHY0"/>
<evidence type="ECO:0000256" key="1">
    <source>
        <dbReference type="SAM" id="SignalP"/>
    </source>
</evidence>
<evidence type="ECO:0008006" key="4">
    <source>
        <dbReference type="Google" id="ProtNLM"/>
    </source>
</evidence>
<dbReference type="PANTHER" id="PTHR35271:SF1">
    <property type="entry name" value="ABC TRANSPORTER, SUBSTRATE-BINDING LIPOPROTEIN"/>
    <property type="match status" value="1"/>
</dbReference>
<dbReference type="KEGG" id="chrm:FYK34_08550"/>
<dbReference type="PANTHER" id="PTHR35271">
    <property type="entry name" value="ABC TRANSPORTER, SUBSTRATE-BINDING LIPOPROTEIN-RELATED"/>
    <property type="match status" value="1"/>
</dbReference>
<dbReference type="InterPro" id="IPR007487">
    <property type="entry name" value="ABC_transpt-TYRBP-like"/>
</dbReference>
<feature type="signal peptide" evidence="1">
    <location>
        <begin position="1"/>
        <end position="19"/>
    </location>
</feature>
<reference evidence="2 3" key="1">
    <citation type="submission" date="2019-08" db="EMBL/GenBank/DDBJ databases">
        <title>Chromobacterium paludis, a novel bacterium isolated from a Maryland marsh pond.</title>
        <authorList>
            <person name="Blackburn M.B."/>
            <person name="Gundersen-Rindal D.E."/>
        </authorList>
    </citation>
    <scope>NUCLEOTIDE SEQUENCE [LARGE SCALE GENOMIC DNA]</scope>
    <source>
        <strain evidence="3">IIBBL 257-1</strain>
    </source>
</reference>
<name>A0A5C1DHY0_9NEIS</name>
<sequence length="327" mass="36480">MKRPGLLLLFLLVACPAWCQSLKRVYVIDSYSKQYAWSRAYREALKTELSPIANLSFYELNTKVDPPDTVQATADKLVRLIDQDKPDLVIAGDDASLERVGTKTDPQIPVVYLGINNNPRRYFKSSPHHVTGVLERPLFSRNILSIAPYVPGRSHNVLILFDKETTADVIQRESFDNLPAVKLGMFNVIMQQAPTFEDWQQAVLGAKDTYRAIWVGLYFALHDRSGHYIPGDDVMRWTMKHTPVPVFAFWSFAVGPHLALGGIVLTGAEQGMAASAIVKAILKDHVPPDKIFPTIPSEGAFIFSRSGLAHWGIRLPAAMLQKATLLN</sequence>
<evidence type="ECO:0000313" key="2">
    <source>
        <dbReference type="EMBL" id="QEL55617.1"/>
    </source>
</evidence>